<sequence length="133" mass="16447">MKEVYPIPKWVTNYYEDFRLRERTKCFKTCLKCGETKLISKFSVDKRNLDGRINVCKACRSLESLKYYYHNRIKMLIQNREYLKANKKKRSIYSKKYREKHKERLKENASKWYMGNKKAIKERNLKYYQEHKP</sequence>
<comment type="caution">
    <text evidence="1">The sequence shown here is derived from an EMBL/GenBank/DDBJ whole genome shotgun (WGS) entry which is preliminary data.</text>
</comment>
<evidence type="ECO:0000313" key="1">
    <source>
        <dbReference type="EMBL" id="GAH80183.1"/>
    </source>
</evidence>
<protein>
    <submittedName>
        <fullName evidence="1">Uncharacterized protein</fullName>
    </submittedName>
</protein>
<dbReference type="EMBL" id="BARU01044680">
    <property type="protein sequence ID" value="GAH80183.1"/>
    <property type="molecule type" value="Genomic_DNA"/>
</dbReference>
<proteinExistence type="predicted"/>
<organism evidence="1">
    <name type="scientific">marine sediment metagenome</name>
    <dbReference type="NCBI Taxonomy" id="412755"/>
    <lineage>
        <taxon>unclassified sequences</taxon>
        <taxon>metagenomes</taxon>
        <taxon>ecological metagenomes</taxon>
    </lineage>
</organism>
<accession>X1KDP9</accession>
<reference evidence="1" key="1">
    <citation type="journal article" date="2014" name="Front. Microbiol.">
        <title>High frequency of phylogenetically diverse reductive dehalogenase-homologous genes in deep subseafloor sedimentary metagenomes.</title>
        <authorList>
            <person name="Kawai M."/>
            <person name="Futagami T."/>
            <person name="Toyoda A."/>
            <person name="Takaki Y."/>
            <person name="Nishi S."/>
            <person name="Hori S."/>
            <person name="Arai W."/>
            <person name="Tsubouchi T."/>
            <person name="Morono Y."/>
            <person name="Uchiyama I."/>
            <person name="Ito T."/>
            <person name="Fujiyama A."/>
            <person name="Inagaki F."/>
            <person name="Takami H."/>
        </authorList>
    </citation>
    <scope>NUCLEOTIDE SEQUENCE</scope>
    <source>
        <strain evidence="1">Expedition CK06-06</strain>
    </source>
</reference>
<name>X1KDP9_9ZZZZ</name>
<feature type="non-terminal residue" evidence="1">
    <location>
        <position position="133"/>
    </location>
</feature>
<gene>
    <name evidence="1" type="ORF">S03H2_68058</name>
</gene>
<dbReference type="AlphaFoldDB" id="X1KDP9"/>